<gene>
    <name evidence="2" type="ORF">B4O97_15185</name>
</gene>
<protein>
    <submittedName>
        <fullName evidence="2">Uncharacterized protein</fullName>
    </submittedName>
</protein>
<proteinExistence type="predicted"/>
<evidence type="ECO:0000256" key="1">
    <source>
        <dbReference type="SAM" id="SignalP"/>
    </source>
</evidence>
<keyword evidence="1" id="KW-0732">Signal</keyword>
<sequence>MKRNYLVILALITVFALLGGAVTAQDLTIEYQYDITGTARTNYLTFTGPIRYMAVEKDHFDGRTGASVQTSTEKFQPYRYDVKGRNALPDTLRGLFLFAVAESAQPKIDNLTVDKDRSGVITIQYVHRGTAYRLVTDSSGRINLPNGTFQKRSIGFISGNNPQVISTDFSRNGQANGVDWDKVWSTGVAGGKTIPGSDKKTGNIVSDGADPASMFYWDGSLQVDFRGNELKINGGLNAVKR</sequence>
<dbReference type="RefSeq" id="WP_083052109.1">
    <property type="nucleotide sequence ID" value="NZ_MWQY01000018.1"/>
</dbReference>
<feature type="signal peptide" evidence="1">
    <location>
        <begin position="1"/>
        <end position="24"/>
    </location>
</feature>
<evidence type="ECO:0000313" key="3">
    <source>
        <dbReference type="Proteomes" id="UP000192343"/>
    </source>
</evidence>
<dbReference type="STRING" id="1963862.B4O97_15185"/>
<accession>A0A1Y1RV26</accession>
<dbReference type="Proteomes" id="UP000192343">
    <property type="component" value="Unassembled WGS sequence"/>
</dbReference>
<keyword evidence="3" id="KW-1185">Reference proteome</keyword>
<evidence type="ECO:0000313" key="2">
    <source>
        <dbReference type="EMBL" id="ORC32991.1"/>
    </source>
</evidence>
<reference evidence="2 3" key="1">
    <citation type="submission" date="2017-03" db="EMBL/GenBank/DDBJ databases">
        <title>Draft Genome sequence of Marispirochaeta sp. strain JC444.</title>
        <authorList>
            <person name="Shivani Y."/>
            <person name="Subhash Y."/>
            <person name="Sasikala C."/>
            <person name="Ramana C."/>
        </authorList>
    </citation>
    <scope>NUCLEOTIDE SEQUENCE [LARGE SCALE GENOMIC DNA]</scope>
    <source>
        <strain evidence="2 3">JC444</strain>
    </source>
</reference>
<comment type="caution">
    <text evidence="2">The sequence shown here is derived from an EMBL/GenBank/DDBJ whole genome shotgun (WGS) entry which is preliminary data.</text>
</comment>
<feature type="chain" id="PRO_5012192133" evidence="1">
    <location>
        <begin position="25"/>
        <end position="241"/>
    </location>
</feature>
<dbReference type="AlphaFoldDB" id="A0A1Y1RV26"/>
<dbReference type="EMBL" id="MWQY01000018">
    <property type="protein sequence ID" value="ORC32991.1"/>
    <property type="molecule type" value="Genomic_DNA"/>
</dbReference>
<dbReference type="OrthoDB" id="306978at2"/>
<name>A0A1Y1RV26_9SPIO</name>
<organism evidence="2 3">
    <name type="scientific">Marispirochaeta aestuarii</name>
    <dbReference type="NCBI Taxonomy" id="1963862"/>
    <lineage>
        <taxon>Bacteria</taxon>
        <taxon>Pseudomonadati</taxon>
        <taxon>Spirochaetota</taxon>
        <taxon>Spirochaetia</taxon>
        <taxon>Spirochaetales</taxon>
        <taxon>Spirochaetaceae</taxon>
        <taxon>Marispirochaeta</taxon>
    </lineage>
</organism>